<dbReference type="Proteomes" id="UP000236845">
    <property type="component" value="Unassembled WGS sequence"/>
</dbReference>
<dbReference type="AlphaFoldDB" id="A0A2H0YQU7"/>
<evidence type="ECO:0000256" key="10">
    <source>
        <dbReference type="ARBA" id="ARBA00048802"/>
    </source>
</evidence>
<feature type="domain" description="DUS-like FMN-binding" evidence="14">
    <location>
        <begin position="15"/>
        <end position="310"/>
    </location>
</feature>
<dbReference type="GO" id="GO:0000049">
    <property type="term" value="F:tRNA binding"/>
    <property type="evidence" value="ECO:0007669"/>
    <property type="project" value="UniProtKB-KW"/>
</dbReference>
<comment type="function">
    <text evidence="1 11">Catalyzes the synthesis of 5,6-dihydrouridine (D), a modified base found in the D-loop of most tRNAs, via the reduction of the C5-C6 double bond in target uridines.</text>
</comment>
<evidence type="ECO:0000256" key="12">
    <source>
        <dbReference type="PIRSR" id="PIRSR006621-1"/>
    </source>
</evidence>
<dbReference type="PANTHER" id="PTHR45846">
    <property type="entry name" value="TRNA-DIHYDROURIDINE(47) SYNTHASE [NAD(P)(+)]-LIKE"/>
    <property type="match status" value="1"/>
</dbReference>
<feature type="binding site" evidence="13">
    <location>
        <begin position="205"/>
        <end position="207"/>
    </location>
    <ligand>
        <name>FMN</name>
        <dbReference type="ChEBI" id="CHEBI:58210"/>
    </ligand>
</feature>
<dbReference type="GO" id="GO:0050660">
    <property type="term" value="F:flavin adenine dinucleotide binding"/>
    <property type="evidence" value="ECO:0007669"/>
    <property type="project" value="InterPro"/>
</dbReference>
<dbReference type="GO" id="GO:0017150">
    <property type="term" value="F:tRNA dihydrouridine synthase activity"/>
    <property type="evidence" value="ECO:0007669"/>
    <property type="project" value="InterPro"/>
</dbReference>
<evidence type="ECO:0000313" key="15">
    <source>
        <dbReference type="EMBL" id="PIS40874.1"/>
    </source>
</evidence>
<evidence type="ECO:0000256" key="3">
    <source>
        <dbReference type="ARBA" id="ARBA00022630"/>
    </source>
</evidence>
<keyword evidence="3 11" id="KW-0285">Flavoprotein</keyword>
<protein>
    <recommendedName>
        <fullName evidence="11">tRNA-dihydrouridine synthase</fullName>
        <ecNumber evidence="11">1.3.1.-</ecNumber>
    </recommendedName>
</protein>
<dbReference type="EMBL" id="PEXW01000020">
    <property type="protein sequence ID" value="PIS40874.1"/>
    <property type="molecule type" value="Genomic_DNA"/>
</dbReference>
<dbReference type="Pfam" id="PF01207">
    <property type="entry name" value="Dus"/>
    <property type="match status" value="1"/>
</dbReference>
<gene>
    <name evidence="15" type="ORF">COT26_01055</name>
</gene>
<keyword evidence="13" id="KW-0547">Nucleotide-binding</keyword>
<evidence type="ECO:0000256" key="11">
    <source>
        <dbReference type="PIRNR" id="PIRNR006621"/>
    </source>
</evidence>
<keyword evidence="5 11" id="KW-0819">tRNA processing</keyword>
<evidence type="ECO:0000256" key="7">
    <source>
        <dbReference type="ARBA" id="ARBA00022884"/>
    </source>
</evidence>
<comment type="catalytic activity">
    <reaction evidence="9">
        <text>a 5,6-dihydrouridine in tRNA + NADP(+) = a uridine in tRNA + NADPH + H(+)</text>
        <dbReference type="Rhea" id="RHEA:23624"/>
        <dbReference type="Rhea" id="RHEA-COMP:13339"/>
        <dbReference type="Rhea" id="RHEA-COMP:13887"/>
        <dbReference type="ChEBI" id="CHEBI:15378"/>
        <dbReference type="ChEBI" id="CHEBI:57783"/>
        <dbReference type="ChEBI" id="CHEBI:58349"/>
        <dbReference type="ChEBI" id="CHEBI:65315"/>
        <dbReference type="ChEBI" id="CHEBI:74443"/>
    </reaction>
</comment>
<reference evidence="16" key="1">
    <citation type="submission" date="2017-09" db="EMBL/GenBank/DDBJ databases">
        <title>Depth-based differentiation of microbial function through sediment-hosted aquifers and enrichment of novel symbionts in the deep terrestrial subsurface.</title>
        <authorList>
            <person name="Probst A.J."/>
            <person name="Ladd B."/>
            <person name="Jarett J.K."/>
            <person name="Geller-Mcgrath D.E."/>
            <person name="Sieber C.M.K."/>
            <person name="Emerson J.B."/>
            <person name="Anantharaman K."/>
            <person name="Thomas B.C."/>
            <person name="Malmstrom R."/>
            <person name="Stieglmeier M."/>
            <person name="Klingl A."/>
            <person name="Woyke T."/>
            <person name="Ryan C.M."/>
            <person name="Banfield J.F."/>
        </authorList>
    </citation>
    <scope>NUCLEOTIDE SEQUENCE [LARGE SCALE GENOMIC DNA]</scope>
</reference>
<accession>A0A2H0YQU7</accession>
<keyword evidence="8 11" id="KW-0560">Oxidoreductase</keyword>
<feature type="binding site" evidence="13">
    <location>
        <begin position="229"/>
        <end position="230"/>
    </location>
    <ligand>
        <name>FMN</name>
        <dbReference type="ChEBI" id="CHEBI:58210"/>
    </ligand>
</feature>
<evidence type="ECO:0000256" key="13">
    <source>
        <dbReference type="PIRSR" id="PIRSR006621-2"/>
    </source>
</evidence>
<keyword evidence="2" id="KW-0820">tRNA-binding</keyword>
<comment type="catalytic activity">
    <reaction evidence="10">
        <text>a 5,6-dihydrouridine in tRNA + NAD(+) = a uridine in tRNA + NADH + H(+)</text>
        <dbReference type="Rhea" id="RHEA:54452"/>
        <dbReference type="Rhea" id="RHEA-COMP:13339"/>
        <dbReference type="Rhea" id="RHEA-COMP:13887"/>
        <dbReference type="ChEBI" id="CHEBI:15378"/>
        <dbReference type="ChEBI" id="CHEBI:57540"/>
        <dbReference type="ChEBI" id="CHEBI:57945"/>
        <dbReference type="ChEBI" id="CHEBI:65315"/>
        <dbReference type="ChEBI" id="CHEBI:74443"/>
    </reaction>
</comment>
<dbReference type="InterPro" id="IPR013785">
    <property type="entry name" value="Aldolase_TIM"/>
</dbReference>
<dbReference type="CDD" id="cd02801">
    <property type="entry name" value="DUS_like_FMN"/>
    <property type="match status" value="1"/>
</dbReference>
<evidence type="ECO:0000256" key="2">
    <source>
        <dbReference type="ARBA" id="ARBA00022555"/>
    </source>
</evidence>
<feature type="binding site" evidence="13">
    <location>
        <begin position="17"/>
        <end position="19"/>
    </location>
    <ligand>
        <name>FMN</name>
        <dbReference type="ChEBI" id="CHEBI:58210"/>
    </ligand>
</feature>
<proteinExistence type="inferred from homology"/>
<comment type="caution">
    <text evidence="15">The sequence shown here is derived from an EMBL/GenBank/DDBJ whole genome shotgun (WGS) entry which is preliminary data.</text>
</comment>
<dbReference type="PIRSF" id="PIRSF006621">
    <property type="entry name" value="Dus"/>
    <property type="match status" value="1"/>
</dbReference>
<evidence type="ECO:0000313" key="16">
    <source>
        <dbReference type="Proteomes" id="UP000236845"/>
    </source>
</evidence>
<keyword evidence="7" id="KW-0694">RNA-binding</keyword>
<feature type="binding site" evidence="13">
    <location>
        <position position="71"/>
    </location>
    <ligand>
        <name>FMN</name>
        <dbReference type="ChEBI" id="CHEBI:58210"/>
    </ligand>
</feature>
<comment type="similarity">
    <text evidence="11">Belongs to the dus family.</text>
</comment>
<evidence type="ECO:0000256" key="1">
    <source>
        <dbReference type="ARBA" id="ARBA00002790"/>
    </source>
</evidence>
<evidence type="ECO:0000259" key="14">
    <source>
        <dbReference type="Pfam" id="PF01207"/>
    </source>
</evidence>
<organism evidence="15 16">
    <name type="scientific">Candidatus Kerfeldbacteria bacterium CG08_land_8_20_14_0_20_43_14</name>
    <dbReference type="NCBI Taxonomy" id="2014246"/>
    <lineage>
        <taxon>Bacteria</taxon>
        <taxon>Candidatus Kerfeldiibacteriota</taxon>
    </lineage>
</organism>
<dbReference type="Gene3D" id="1.10.1200.80">
    <property type="entry name" value="Putative flavin oxidoreducatase, domain 2"/>
    <property type="match status" value="1"/>
</dbReference>
<feature type="binding site" evidence="13">
    <location>
        <position position="174"/>
    </location>
    <ligand>
        <name>FMN</name>
        <dbReference type="ChEBI" id="CHEBI:58210"/>
    </ligand>
</feature>
<comment type="cofactor">
    <cofactor evidence="11 13">
        <name>FMN</name>
        <dbReference type="ChEBI" id="CHEBI:58210"/>
    </cofactor>
</comment>
<dbReference type="SUPFAM" id="SSF51395">
    <property type="entry name" value="FMN-linked oxidoreductases"/>
    <property type="match status" value="1"/>
</dbReference>
<dbReference type="Gene3D" id="3.20.20.70">
    <property type="entry name" value="Aldolase class I"/>
    <property type="match status" value="1"/>
</dbReference>
<evidence type="ECO:0000256" key="5">
    <source>
        <dbReference type="ARBA" id="ARBA00022694"/>
    </source>
</evidence>
<feature type="active site" description="Proton donor" evidence="12">
    <location>
        <position position="101"/>
    </location>
</feature>
<name>A0A2H0YQU7_9BACT</name>
<keyword evidence="6" id="KW-0521">NADP</keyword>
<evidence type="ECO:0000256" key="8">
    <source>
        <dbReference type="ARBA" id="ARBA00023002"/>
    </source>
</evidence>
<dbReference type="InterPro" id="IPR024036">
    <property type="entry name" value="tRNA-dHydroUridine_Synthase_C"/>
</dbReference>
<evidence type="ECO:0000256" key="9">
    <source>
        <dbReference type="ARBA" id="ARBA00048205"/>
    </source>
</evidence>
<dbReference type="InterPro" id="IPR001269">
    <property type="entry name" value="DUS_fam"/>
</dbReference>
<evidence type="ECO:0000256" key="6">
    <source>
        <dbReference type="ARBA" id="ARBA00022857"/>
    </source>
</evidence>
<keyword evidence="4 11" id="KW-0288">FMN</keyword>
<evidence type="ECO:0000256" key="4">
    <source>
        <dbReference type="ARBA" id="ARBA00022643"/>
    </source>
</evidence>
<dbReference type="EC" id="1.3.1.-" evidence="11"/>
<dbReference type="InterPro" id="IPR035587">
    <property type="entry name" value="DUS-like_FMN-bd"/>
</dbReference>
<sequence length="319" mass="35280">MNNFWQKLKKPILALAPMAGITDSAFRQMCKLGGADVLYTEFVSTDAIVYESKKTFGMLKFSESEKPVVVQIFGKKPEHYFKSVKVLSELGYDGVDINFGCPAYKVVKSGGGVKLMLNLDLVKELVQAACEASQIPVSLKVRASIEDKATKVKITALDLVEKIKDLPVAAIMVHGRSFEKPFDGELDINSIIQVKEAFSAVVLANGGVYTPEIAKSLLEQTGADGLGIARGAWGKPWIFQQIRDYLGIGKYRVSEWSEIKKTMLKHAKLTFQSKGEHGLVELRKQLAWYVKGLPKAAELRSKLVRVNSLEDIQGILKNN</sequence>
<feature type="binding site" evidence="13">
    <location>
        <position position="140"/>
    </location>
    <ligand>
        <name>FMN</name>
        <dbReference type="ChEBI" id="CHEBI:58210"/>
    </ligand>
</feature>
<dbReference type="PANTHER" id="PTHR45846:SF1">
    <property type="entry name" value="TRNA-DIHYDROURIDINE(47) SYNTHASE [NAD(P)(+)]-LIKE"/>
    <property type="match status" value="1"/>
</dbReference>